<evidence type="ECO:0000256" key="1">
    <source>
        <dbReference type="ARBA" id="ARBA00004141"/>
    </source>
</evidence>
<evidence type="ECO:0000313" key="7">
    <source>
        <dbReference type="Proteomes" id="UP000799537"/>
    </source>
</evidence>
<evidence type="ECO:0000256" key="2">
    <source>
        <dbReference type="ARBA" id="ARBA00022692"/>
    </source>
</evidence>
<evidence type="ECO:0008006" key="8">
    <source>
        <dbReference type="Google" id="ProtNLM"/>
    </source>
</evidence>
<dbReference type="GO" id="GO:0005886">
    <property type="term" value="C:plasma membrane"/>
    <property type="evidence" value="ECO:0007669"/>
    <property type="project" value="TreeGrafter"/>
</dbReference>
<dbReference type="Proteomes" id="UP000799537">
    <property type="component" value="Unassembled WGS sequence"/>
</dbReference>
<reference evidence="6" key="1">
    <citation type="journal article" date="2020" name="Stud. Mycol.">
        <title>101 Dothideomycetes genomes: a test case for predicting lifestyles and emergence of pathogens.</title>
        <authorList>
            <person name="Haridas S."/>
            <person name="Albert R."/>
            <person name="Binder M."/>
            <person name="Bloem J."/>
            <person name="Labutti K."/>
            <person name="Salamov A."/>
            <person name="Andreopoulos B."/>
            <person name="Baker S."/>
            <person name="Barry K."/>
            <person name="Bills G."/>
            <person name="Bluhm B."/>
            <person name="Cannon C."/>
            <person name="Castanera R."/>
            <person name="Culley D."/>
            <person name="Daum C."/>
            <person name="Ezra D."/>
            <person name="Gonzalez J."/>
            <person name="Henrissat B."/>
            <person name="Kuo A."/>
            <person name="Liang C."/>
            <person name="Lipzen A."/>
            <person name="Lutzoni F."/>
            <person name="Magnuson J."/>
            <person name="Mondo S."/>
            <person name="Nolan M."/>
            <person name="Ohm R."/>
            <person name="Pangilinan J."/>
            <person name="Park H.-J."/>
            <person name="Ramirez L."/>
            <person name="Alfaro M."/>
            <person name="Sun H."/>
            <person name="Tritt A."/>
            <person name="Yoshinaga Y."/>
            <person name="Zwiers L.-H."/>
            <person name="Turgeon B."/>
            <person name="Goodwin S."/>
            <person name="Spatafora J."/>
            <person name="Crous P."/>
            <person name="Grigoriev I."/>
        </authorList>
    </citation>
    <scope>NUCLEOTIDE SEQUENCE</scope>
    <source>
        <strain evidence="6">ATCC 36951</strain>
    </source>
</reference>
<feature type="transmembrane region" description="Helical" evidence="5">
    <location>
        <begin position="260"/>
        <end position="284"/>
    </location>
</feature>
<organism evidence="6 7">
    <name type="scientific">Zasmidium cellare ATCC 36951</name>
    <dbReference type="NCBI Taxonomy" id="1080233"/>
    <lineage>
        <taxon>Eukaryota</taxon>
        <taxon>Fungi</taxon>
        <taxon>Dikarya</taxon>
        <taxon>Ascomycota</taxon>
        <taxon>Pezizomycotina</taxon>
        <taxon>Dothideomycetes</taxon>
        <taxon>Dothideomycetidae</taxon>
        <taxon>Mycosphaerellales</taxon>
        <taxon>Mycosphaerellaceae</taxon>
        <taxon>Zasmidium</taxon>
    </lineage>
</organism>
<dbReference type="PANTHER" id="PTHR31465">
    <property type="entry name" value="PROTEIN RTA1-RELATED"/>
    <property type="match status" value="1"/>
</dbReference>
<dbReference type="GeneID" id="54569158"/>
<keyword evidence="4 5" id="KW-0472">Membrane</keyword>
<evidence type="ECO:0000256" key="4">
    <source>
        <dbReference type="ARBA" id="ARBA00023136"/>
    </source>
</evidence>
<feature type="transmembrane region" description="Helical" evidence="5">
    <location>
        <begin position="165"/>
        <end position="192"/>
    </location>
</feature>
<protein>
    <recommendedName>
        <fullName evidence="8">RTA1 like protein</fullName>
    </recommendedName>
</protein>
<dbReference type="PANTHER" id="PTHR31465:SF8">
    <property type="entry name" value="DOMAIN PROTEIN, PUTATIVE (AFU_ORTHOLOGUE AFUA_6G14140)-RELATED"/>
    <property type="match status" value="1"/>
</dbReference>
<evidence type="ECO:0000256" key="3">
    <source>
        <dbReference type="ARBA" id="ARBA00022989"/>
    </source>
</evidence>
<proteinExistence type="predicted"/>
<evidence type="ECO:0000256" key="5">
    <source>
        <dbReference type="SAM" id="Phobius"/>
    </source>
</evidence>
<keyword evidence="3 5" id="KW-1133">Transmembrane helix</keyword>
<dbReference type="OrthoDB" id="4521223at2759"/>
<dbReference type="EMBL" id="ML993584">
    <property type="protein sequence ID" value="KAF2171041.1"/>
    <property type="molecule type" value="Genomic_DNA"/>
</dbReference>
<comment type="subcellular location">
    <subcellularLocation>
        <location evidence="1">Membrane</location>
        <topology evidence="1">Multi-pass membrane protein</topology>
    </subcellularLocation>
</comment>
<feature type="transmembrane region" description="Helical" evidence="5">
    <location>
        <begin position="220"/>
        <end position="240"/>
    </location>
</feature>
<accession>A0A6A6CVA2</accession>
<sequence length="294" mass="31963">MSGAFDNCTSVTPQCPVEATTYGYTPNLAGNVILLAVFAACNIAQVFLGIWYRLWAFGIVVSIGCLCEWLGYIGRVMMHSNPWDDVGFKIQIVCLIIAPSFLAAGIYLTLKHIIMALGPEYSRLQPKYYTWIFISCDALSIVIQAVGGGIAASSDGSAADTGANIMVAGIAIQVATMAICVLLAIDFAWAVFRSTKSSGASSDGASFEKPHQSYSTTKGFYFYLICTSLAFLFIFIRCIYRLPEMAGGWGNKLMQNETEFLVLDGAMIALACILMSVAHPGMFFPDMRTKKRQT</sequence>
<feature type="transmembrane region" description="Helical" evidence="5">
    <location>
        <begin position="131"/>
        <end position="153"/>
    </location>
</feature>
<dbReference type="GO" id="GO:0000324">
    <property type="term" value="C:fungal-type vacuole"/>
    <property type="evidence" value="ECO:0007669"/>
    <property type="project" value="TreeGrafter"/>
</dbReference>
<dbReference type="RefSeq" id="XP_033671930.1">
    <property type="nucleotide sequence ID" value="XM_033815886.1"/>
</dbReference>
<dbReference type="InterPro" id="IPR007568">
    <property type="entry name" value="RTA1"/>
</dbReference>
<feature type="transmembrane region" description="Helical" evidence="5">
    <location>
        <begin position="54"/>
        <end position="74"/>
    </location>
</feature>
<gene>
    <name evidence="6" type="ORF">M409DRAFT_64022</name>
</gene>
<dbReference type="AlphaFoldDB" id="A0A6A6CVA2"/>
<feature type="transmembrane region" description="Helical" evidence="5">
    <location>
        <begin position="86"/>
        <end position="110"/>
    </location>
</feature>
<keyword evidence="7" id="KW-1185">Reference proteome</keyword>
<dbReference type="Pfam" id="PF04479">
    <property type="entry name" value="RTA1"/>
    <property type="match status" value="1"/>
</dbReference>
<name>A0A6A6CVA2_ZASCE</name>
<feature type="transmembrane region" description="Helical" evidence="5">
    <location>
        <begin position="28"/>
        <end position="47"/>
    </location>
</feature>
<evidence type="ECO:0000313" key="6">
    <source>
        <dbReference type="EMBL" id="KAF2171041.1"/>
    </source>
</evidence>
<keyword evidence="2 5" id="KW-0812">Transmembrane</keyword>